<dbReference type="EMBL" id="CP002156">
    <property type="protein sequence ID" value="ADM10645.1"/>
    <property type="molecule type" value="Genomic_DNA"/>
</dbReference>
<gene>
    <name evidence="2" type="ordered locus">PB2503_13039</name>
</gene>
<dbReference type="AlphaFoldDB" id="E0TG74"/>
<evidence type="ECO:0000313" key="3">
    <source>
        <dbReference type="Proteomes" id="UP000001302"/>
    </source>
</evidence>
<dbReference type="PANTHER" id="PTHR37947">
    <property type="entry name" value="BLL2462 PROTEIN"/>
    <property type="match status" value="1"/>
</dbReference>
<dbReference type="OrthoDB" id="9769144at2"/>
<dbReference type="PANTHER" id="PTHR37947:SF1">
    <property type="entry name" value="BLL2462 PROTEIN"/>
    <property type="match status" value="1"/>
</dbReference>
<keyword evidence="1" id="KW-0472">Membrane</keyword>
<reference evidence="2 3" key="2">
    <citation type="journal article" date="2011" name="J. Bacteriol.">
        <title>Complete genome sequence of strain HTCC2503T of Parvularcula bermudensis, the type species of the order "Parvularculales" in the class Alphaproteobacteria.</title>
        <authorList>
            <person name="Oh H.M."/>
            <person name="Kang I."/>
            <person name="Vergin K.L."/>
            <person name="Kang D."/>
            <person name="Rhee K.H."/>
            <person name="Giovannoni S.J."/>
            <person name="Cho J.C."/>
        </authorList>
    </citation>
    <scope>NUCLEOTIDE SEQUENCE [LARGE SCALE GENOMIC DNA]</scope>
    <source>
        <strain evidence="3">ATCC BAA-594 / HTCC2503 / KCTC 12087</strain>
    </source>
</reference>
<sequence length="689" mass="74402">MTSLTFSPMLPLVLLGLLAGIAVISALLRGMRSAAAGAIQLLGTLFGVVFLLSPQITVTDGEAIPDLAVILSDTSRSVSFGDRNTIVEATSAKLSETLTAMGLDVRQASFGGPTESNLAEGVERALTDISRNRLAGVFAVTDGQVSGETANAAIRIESPLHALVTGNPQTERDRRIELVAAPRYGLVGETVNIRLRILSPGEQGSLPATLYVGGEVYTETNLPIGEIVTLSVPLAVPGDRLIELEVAASPAELTELNNRAVAVITAVRDRLRVLLVSGEPHAGERVWRNILKSDPAVDLVHFTILKPQNKVAVAREEELNLIQFPHIELFLEKLPDFDVLIFDRYTYRNVLESFEFEEIARYVENGGAVLIASGPEYAESGSLANRPNLAYILPALPAGAAREGAFIPQRSALGQKHPVTRSLDGEDQWGRWLRYIPIAAPEGQVLMTGPEGAPLLVVDRVGEGRIGVLLSDHVWLWARGFDGGGPHRELLRRLVHWLMKEPELEEEALSGRLEESGQLRIERQSLEAAPQPVQVTSPRGETQTVPVEEVSPGQFEALLPGGEPGLYRLRSQTAEGRRLYALASSAEGGTSETEAVITTTEKITPITEETGGGTFIIRSAQSPLPDIRMVGDGRRAAGRDWAGLVRRNVMTVQSVRQKPLLSAPLSLAFIGGAILLAWLIEGRNFRRSS</sequence>
<keyword evidence="1" id="KW-1133">Transmembrane helix</keyword>
<feature type="transmembrane region" description="Helical" evidence="1">
    <location>
        <begin position="6"/>
        <end position="28"/>
    </location>
</feature>
<evidence type="ECO:0008006" key="4">
    <source>
        <dbReference type="Google" id="ProtNLM"/>
    </source>
</evidence>
<dbReference type="Gene3D" id="3.40.50.880">
    <property type="match status" value="1"/>
</dbReference>
<accession>E0TG74</accession>
<organism evidence="2 3">
    <name type="scientific">Parvularcula bermudensis (strain ATCC BAA-594 / HTCC2503 / KCTC 12087)</name>
    <dbReference type="NCBI Taxonomy" id="314260"/>
    <lineage>
        <taxon>Bacteria</taxon>
        <taxon>Pseudomonadati</taxon>
        <taxon>Pseudomonadota</taxon>
        <taxon>Alphaproteobacteria</taxon>
        <taxon>Parvularculales</taxon>
        <taxon>Parvularculaceae</taxon>
        <taxon>Parvularcula</taxon>
    </lineage>
</organism>
<keyword evidence="3" id="KW-1185">Reference proteome</keyword>
<dbReference type="STRING" id="314260.PB2503_13039"/>
<name>E0TG74_PARBH</name>
<evidence type="ECO:0000256" key="1">
    <source>
        <dbReference type="SAM" id="Phobius"/>
    </source>
</evidence>
<proteinExistence type="predicted"/>
<dbReference type="eggNOG" id="COG5426">
    <property type="taxonomic scope" value="Bacteria"/>
</dbReference>
<dbReference type="HOGENOM" id="CLU_400015_0_0_5"/>
<reference evidence="3" key="1">
    <citation type="submission" date="2010-08" db="EMBL/GenBank/DDBJ databases">
        <title>Genome sequence of Parvularcula bermudensis HTCC2503.</title>
        <authorList>
            <person name="Kang D.-M."/>
            <person name="Oh H.-M."/>
            <person name="Cho J.-C."/>
        </authorList>
    </citation>
    <scope>NUCLEOTIDE SEQUENCE [LARGE SCALE GENOMIC DNA]</scope>
    <source>
        <strain evidence="3">ATCC BAA-594 / HTCC2503 / KCTC 12087</strain>
    </source>
</reference>
<protein>
    <recommendedName>
        <fullName evidence="4">Glutamine amidotransferase domain-containing protein</fullName>
    </recommendedName>
</protein>
<dbReference type="SUPFAM" id="SSF52317">
    <property type="entry name" value="Class I glutamine amidotransferase-like"/>
    <property type="match status" value="1"/>
</dbReference>
<keyword evidence="1" id="KW-0812">Transmembrane</keyword>
<feature type="transmembrane region" description="Helical" evidence="1">
    <location>
        <begin position="660"/>
        <end position="680"/>
    </location>
</feature>
<feature type="transmembrane region" description="Helical" evidence="1">
    <location>
        <begin position="35"/>
        <end position="53"/>
    </location>
</feature>
<dbReference type="KEGG" id="pbr:PB2503_13039"/>
<dbReference type="InterPro" id="IPR029062">
    <property type="entry name" value="Class_I_gatase-like"/>
</dbReference>
<evidence type="ECO:0000313" key="2">
    <source>
        <dbReference type="EMBL" id="ADM10645.1"/>
    </source>
</evidence>
<dbReference type="Proteomes" id="UP000001302">
    <property type="component" value="Chromosome"/>
</dbReference>
<dbReference type="RefSeq" id="WP_013301619.1">
    <property type="nucleotide sequence ID" value="NC_014414.1"/>
</dbReference>